<organism evidence="2 3">
    <name type="scientific">Aureibaculum algae</name>
    <dbReference type="NCBI Taxonomy" id="2584122"/>
    <lineage>
        <taxon>Bacteria</taxon>
        <taxon>Pseudomonadati</taxon>
        <taxon>Bacteroidota</taxon>
        <taxon>Flavobacteriia</taxon>
        <taxon>Flavobacteriales</taxon>
        <taxon>Flavobacteriaceae</taxon>
        <taxon>Aureibaculum</taxon>
    </lineage>
</organism>
<proteinExistence type="predicted"/>
<keyword evidence="3" id="KW-1185">Reference proteome</keyword>
<dbReference type="InterPro" id="IPR016181">
    <property type="entry name" value="Acyl_CoA_acyltransferase"/>
</dbReference>
<dbReference type="PROSITE" id="PS51186">
    <property type="entry name" value="GNAT"/>
    <property type="match status" value="1"/>
</dbReference>
<dbReference type="CDD" id="cd04301">
    <property type="entry name" value="NAT_SF"/>
    <property type="match status" value="1"/>
</dbReference>
<protein>
    <submittedName>
        <fullName evidence="2">GNAT family N-acetyltransferase</fullName>
    </submittedName>
</protein>
<gene>
    <name evidence="2" type="ORF">FF125_12615</name>
</gene>
<evidence type="ECO:0000313" key="3">
    <source>
        <dbReference type="Proteomes" id="UP000306229"/>
    </source>
</evidence>
<evidence type="ECO:0000259" key="1">
    <source>
        <dbReference type="PROSITE" id="PS51186"/>
    </source>
</evidence>
<dbReference type="Gene3D" id="3.40.630.30">
    <property type="match status" value="1"/>
</dbReference>
<dbReference type="Pfam" id="PF00583">
    <property type="entry name" value="Acetyltransf_1"/>
    <property type="match status" value="1"/>
</dbReference>
<evidence type="ECO:0000313" key="2">
    <source>
        <dbReference type="EMBL" id="QCX39237.1"/>
    </source>
</evidence>
<accession>A0A5B7TWI6</accession>
<dbReference type="RefSeq" id="WP_138950099.1">
    <property type="nucleotide sequence ID" value="NZ_CP040749.1"/>
</dbReference>
<sequence>MDSPYQIKFIADEDIFTLIPYLRRLDDRISVEVLKERLPEMLKHHYKCAGVYEEDKLIGICGVWVLFKYYIGKHLEADNVMIHPDYRGKEIGPLLLDWVNDYGKSIGCVATELNSYIGNNRGNKFWENYGCQKLGFHFRKTYTNE</sequence>
<feature type="domain" description="N-acetyltransferase" evidence="1">
    <location>
        <begin position="5"/>
        <end position="145"/>
    </location>
</feature>
<dbReference type="OrthoDB" id="9789603at2"/>
<name>A0A5B7TWI6_9FLAO</name>
<dbReference type="AlphaFoldDB" id="A0A5B7TWI6"/>
<dbReference type="SUPFAM" id="SSF55729">
    <property type="entry name" value="Acyl-CoA N-acyltransferases (Nat)"/>
    <property type="match status" value="1"/>
</dbReference>
<dbReference type="GO" id="GO:0016747">
    <property type="term" value="F:acyltransferase activity, transferring groups other than amino-acyl groups"/>
    <property type="evidence" value="ECO:0007669"/>
    <property type="project" value="InterPro"/>
</dbReference>
<keyword evidence="2" id="KW-0808">Transferase</keyword>
<dbReference type="KEGG" id="fbe:FF125_12615"/>
<reference evidence="2 3" key="1">
    <citation type="submission" date="2019-05" db="EMBL/GenBank/DDBJ databases">
        <title>Algicella ahnfeltiae gen. nov., sp. nov., a novel marine bacterium of the family Flavobacteriaceae isolated from a red alga.</title>
        <authorList>
            <person name="Nedashkovskaya O.I."/>
            <person name="Kukhlevskiy A.D."/>
            <person name="Kim S.-G."/>
            <person name="Zhukova N.V."/>
            <person name="Mikhailov V.V."/>
        </authorList>
    </citation>
    <scope>NUCLEOTIDE SEQUENCE [LARGE SCALE GENOMIC DNA]</scope>
    <source>
        <strain evidence="2 3">10Alg115</strain>
    </source>
</reference>
<dbReference type="Proteomes" id="UP000306229">
    <property type="component" value="Chromosome"/>
</dbReference>
<dbReference type="EMBL" id="CP040749">
    <property type="protein sequence ID" value="QCX39237.1"/>
    <property type="molecule type" value="Genomic_DNA"/>
</dbReference>
<dbReference type="InterPro" id="IPR000182">
    <property type="entry name" value="GNAT_dom"/>
</dbReference>